<dbReference type="SMART" id="SM00324">
    <property type="entry name" value="RhoGAP"/>
    <property type="match status" value="1"/>
</dbReference>
<feature type="compositionally biased region" description="Polar residues" evidence="1">
    <location>
        <begin position="599"/>
        <end position="615"/>
    </location>
</feature>
<dbReference type="PANTHER" id="PTHR45808">
    <property type="entry name" value="RHO GTPASE-ACTIVATING PROTEIN 68F"/>
    <property type="match status" value="1"/>
</dbReference>
<dbReference type="EMBL" id="BTFZ01000011">
    <property type="protein sequence ID" value="GMM35950.1"/>
    <property type="molecule type" value="Genomic_DNA"/>
</dbReference>
<dbReference type="PANTHER" id="PTHR45808:SF2">
    <property type="entry name" value="RHO GTPASE-ACTIVATING PROTEIN 68F"/>
    <property type="match status" value="1"/>
</dbReference>
<dbReference type="RefSeq" id="XP_064852946.1">
    <property type="nucleotide sequence ID" value="XM_064996874.1"/>
</dbReference>
<feature type="compositionally biased region" description="Basic and acidic residues" evidence="1">
    <location>
        <begin position="276"/>
        <end position="289"/>
    </location>
</feature>
<dbReference type="GO" id="GO:0005096">
    <property type="term" value="F:GTPase activator activity"/>
    <property type="evidence" value="ECO:0007669"/>
    <property type="project" value="TreeGrafter"/>
</dbReference>
<gene>
    <name evidence="3" type="ORF">DASC09_032750</name>
</gene>
<feature type="region of interest" description="Disordered" evidence="1">
    <location>
        <begin position="1"/>
        <end position="57"/>
    </location>
</feature>
<evidence type="ECO:0000259" key="2">
    <source>
        <dbReference type="PROSITE" id="PS50238"/>
    </source>
</evidence>
<name>A0AAV5QLV8_9ASCO</name>
<accession>A0AAV5QLV8</accession>
<feature type="compositionally biased region" description="Polar residues" evidence="1">
    <location>
        <begin position="1"/>
        <end position="16"/>
    </location>
</feature>
<comment type="caution">
    <text evidence="3">The sequence shown here is derived from an EMBL/GenBank/DDBJ whole genome shotgun (WGS) entry which is preliminary data.</text>
</comment>
<proteinExistence type="predicted"/>
<feature type="region of interest" description="Disordered" evidence="1">
    <location>
        <begin position="1127"/>
        <end position="1148"/>
    </location>
</feature>
<feature type="compositionally biased region" description="Basic and acidic residues" evidence="1">
    <location>
        <begin position="705"/>
        <end position="722"/>
    </location>
</feature>
<feature type="region of interest" description="Disordered" evidence="1">
    <location>
        <begin position="246"/>
        <end position="298"/>
    </location>
</feature>
<evidence type="ECO:0000256" key="1">
    <source>
        <dbReference type="SAM" id="MobiDB-lite"/>
    </source>
</evidence>
<evidence type="ECO:0000313" key="3">
    <source>
        <dbReference type="EMBL" id="GMM35950.1"/>
    </source>
</evidence>
<dbReference type="PROSITE" id="PS50238">
    <property type="entry name" value="RHOGAP"/>
    <property type="match status" value="1"/>
</dbReference>
<sequence length="1222" mass="134133">MTSSSALPTSKRTSFFGNYRDTKSLRSNNKLKRNSLSKSSNGVTPSKSEPNDESSINQSIRTTTLFGSSLVDAQKLSASHFTVEYQDDYFLSLVIPSIVNNSIDYLNKNNCLDKEGVFRVGGNLKRIKGLQETFNHNPSFDYSPEETKELNVYDVATLLKRYLNALPDSIVPSDVSREIKQELENVGYKDLLIFSQSANESISFKIDCLNDVTSTADTDLKLSKSRESSELDSFDDSRKNRAVLVVDVDPEKDQPSPEYGPGPSGAKSVSVVDNNDASKKGTSADKIDTPHSSPIIHNRKRSLNSNDALLKNINTGRPMPLNFRKHSLMSVLSLSDSAADSRSMNSTTGNNINRYSNIPDTKELPESVKSAVYNFLDFFIPVLVNDLNTVNLDLLIFMLRFLSLLSANFEKTKMNSFNLSKIFQTCFFLNVQLSGNIDILNGGSNGTSPGVSNPNRLSVSINANQTYQVANPNNKLQPTFTRNSIISTNSGFSGLASRFYNNPDNGTSTSVNNNNLTVQTGPEHDNFSLESFNSVNVDYNVNQLVLKILIDNYAILMDNLFKYIVLDNATVNQRLFKTNEEIEKSDPLNFYSSSLMDATGGSKSPNGGQSFSGTGIHSIPPLKDPSVIQKNNPTNINTKANGNFNSNKSRFAKGEGSHSHKARRFINSPISEKSHFNSNSLNSSMSSDNSAKEFNMVDLGSSNVRSDDATTQREIDNDDSSKGKGGKKKKKSIFSFLSKKSKKKAMKRNGDFNFTKAEEESQRAGEQQESNQEQLNNEVEPYNNNNMKNPMLEEPPKIIIRPSTANEEEVSSTKEVVPNTLKSEKIESETEVKYQELSDQKSQIEPVNEGNDTLEIKKTNNADDTIVISNKADDTIEVAQYEELSANDGKENNSKDVLTNVEEKIDQDQLTSAKPVTTSSEDSIKTEDNGGKIENEKPNKKDEAESAAGSPIKVRGEASTELSTQSLNIEAPQHDSCSNIIEVPPALAEPSGLPDSNDGQKYTSSASAPPPDLPETSEMSLNKPSSNNTINSIKHQIQKSNATLSEASIVQQELMIKSDHDQLNDLQSPIQEVAEEHEQDLAKIPVSAKIVSATGSIKSPTVPSQPVSSANGIIAKDQNKMLKRKTSMASFFRSRKSSVDTESFSKPRKTMSLNFSRSNSTLGNNFQAHGSDASLSSSSVKLNELQTKDQLTNPSGIVTKRGFSSLFKRHGEKSKVVGSSDA</sequence>
<dbReference type="GeneID" id="90073925"/>
<dbReference type="GO" id="GO:0007264">
    <property type="term" value="P:small GTPase-mediated signal transduction"/>
    <property type="evidence" value="ECO:0007669"/>
    <property type="project" value="TreeGrafter"/>
</dbReference>
<feature type="region of interest" description="Disordered" evidence="1">
    <location>
        <begin position="599"/>
        <end position="689"/>
    </location>
</feature>
<feature type="compositionally biased region" description="Polar residues" evidence="1">
    <location>
        <begin position="908"/>
        <end position="921"/>
    </location>
</feature>
<feature type="compositionally biased region" description="Basic and acidic residues" evidence="1">
    <location>
        <begin position="822"/>
        <end position="839"/>
    </location>
</feature>
<feature type="compositionally biased region" description="Polar residues" evidence="1">
    <location>
        <begin position="628"/>
        <end position="649"/>
    </location>
</feature>
<dbReference type="Proteomes" id="UP001360560">
    <property type="component" value="Unassembled WGS sequence"/>
</dbReference>
<feature type="compositionally biased region" description="Basic and acidic residues" evidence="1">
    <location>
        <begin position="922"/>
        <end position="944"/>
    </location>
</feature>
<dbReference type="GO" id="GO:0005737">
    <property type="term" value="C:cytoplasm"/>
    <property type="evidence" value="ECO:0007669"/>
    <property type="project" value="TreeGrafter"/>
</dbReference>
<feature type="domain" description="Rho-GAP" evidence="2">
    <location>
        <begin position="89"/>
        <end position="469"/>
    </location>
</feature>
<protein>
    <recommendedName>
        <fullName evidence="2">Rho-GAP domain-containing protein</fullName>
    </recommendedName>
</protein>
<feature type="compositionally biased region" description="Polar residues" evidence="1">
    <location>
        <begin position="1017"/>
        <end position="1031"/>
    </location>
</feature>
<feature type="compositionally biased region" description="Polar residues" evidence="1">
    <location>
        <begin position="997"/>
        <end position="1007"/>
    </location>
</feature>
<dbReference type="AlphaFoldDB" id="A0AAV5QLV8"/>
<reference evidence="3 4" key="1">
    <citation type="journal article" date="2023" name="Elife">
        <title>Identification of key yeast species and microbe-microbe interactions impacting larval growth of Drosophila in the wild.</title>
        <authorList>
            <person name="Mure A."/>
            <person name="Sugiura Y."/>
            <person name="Maeda R."/>
            <person name="Honda K."/>
            <person name="Sakurai N."/>
            <person name="Takahashi Y."/>
            <person name="Watada M."/>
            <person name="Katoh T."/>
            <person name="Gotoh A."/>
            <person name="Gotoh Y."/>
            <person name="Taniguchi I."/>
            <person name="Nakamura K."/>
            <person name="Hayashi T."/>
            <person name="Katayama T."/>
            <person name="Uemura T."/>
            <person name="Hattori Y."/>
        </authorList>
    </citation>
    <scope>NUCLEOTIDE SEQUENCE [LARGE SCALE GENOMIC DNA]</scope>
    <source>
        <strain evidence="3 4">SC-9</strain>
    </source>
</reference>
<dbReference type="InterPro" id="IPR008936">
    <property type="entry name" value="Rho_GTPase_activation_prot"/>
</dbReference>
<feature type="region of interest" description="Disordered" evidence="1">
    <location>
        <begin position="804"/>
        <end position="1031"/>
    </location>
</feature>
<feature type="compositionally biased region" description="Polar residues" evidence="1">
    <location>
        <begin position="42"/>
        <end position="57"/>
    </location>
</feature>
<organism evidence="3 4">
    <name type="scientific">Saccharomycopsis crataegensis</name>
    <dbReference type="NCBI Taxonomy" id="43959"/>
    <lineage>
        <taxon>Eukaryota</taxon>
        <taxon>Fungi</taxon>
        <taxon>Dikarya</taxon>
        <taxon>Ascomycota</taxon>
        <taxon>Saccharomycotina</taxon>
        <taxon>Saccharomycetes</taxon>
        <taxon>Saccharomycopsidaceae</taxon>
        <taxon>Saccharomycopsis</taxon>
    </lineage>
</organism>
<dbReference type="SUPFAM" id="SSF48350">
    <property type="entry name" value="GTPase activation domain, GAP"/>
    <property type="match status" value="1"/>
</dbReference>
<dbReference type="InterPro" id="IPR000198">
    <property type="entry name" value="RhoGAP_dom"/>
</dbReference>
<keyword evidence="4" id="KW-1185">Reference proteome</keyword>
<feature type="region of interest" description="Disordered" evidence="1">
    <location>
        <begin position="701"/>
        <end position="792"/>
    </location>
</feature>
<dbReference type="Gene3D" id="1.10.555.10">
    <property type="entry name" value="Rho GTPase activation protein"/>
    <property type="match status" value="2"/>
</dbReference>
<evidence type="ECO:0000313" key="4">
    <source>
        <dbReference type="Proteomes" id="UP001360560"/>
    </source>
</evidence>
<feature type="compositionally biased region" description="Low complexity" evidence="1">
    <location>
        <begin position="676"/>
        <end position="689"/>
    </location>
</feature>
<feature type="compositionally biased region" description="Low complexity" evidence="1">
    <location>
        <begin position="767"/>
        <end position="792"/>
    </location>
</feature>
<dbReference type="Pfam" id="PF00620">
    <property type="entry name" value="RhoGAP"/>
    <property type="match status" value="1"/>
</dbReference>